<dbReference type="Pfam" id="PF04963">
    <property type="entry name" value="Sigma54_CBD"/>
    <property type="match status" value="1"/>
</dbReference>
<dbReference type="InterPro" id="IPR007046">
    <property type="entry name" value="RNA_pol_sigma_54_core-bd"/>
</dbReference>
<keyword evidence="3" id="KW-1185">Reference proteome</keyword>
<evidence type="ECO:0000313" key="3">
    <source>
        <dbReference type="Proteomes" id="UP000019269"/>
    </source>
</evidence>
<evidence type="ECO:0000313" key="2">
    <source>
        <dbReference type="EMBL" id="AHH03441.1"/>
    </source>
</evidence>
<proteinExistence type="predicted"/>
<organism evidence="2 3">
    <name type="scientific">Borrelia nietonii YOR</name>
    <dbReference type="NCBI Taxonomy" id="1293576"/>
    <lineage>
        <taxon>Bacteria</taxon>
        <taxon>Pseudomonadati</taxon>
        <taxon>Spirochaetota</taxon>
        <taxon>Spirochaetia</taxon>
        <taxon>Spirochaetales</taxon>
        <taxon>Borreliaceae</taxon>
        <taxon>Borrelia</taxon>
        <taxon>Borrelia nietonii</taxon>
    </lineage>
</organism>
<evidence type="ECO:0000259" key="1">
    <source>
        <dbReference type="Pfam" id="PF04963"/>
    </source>
</evidence>
<name>A0ABN4C822_9SPIR</name>
<accession>A0ABN4C822</accession>
<protein>
    <submittedName>
        <fullName evidence="2">RNA polymerase sigma-54 factor rpoN</fullName>
    </submittedName>
</protein>
<sequence>MLENTQDKLKEELNINTQDLNDALNTIRLKLNPNPTFEFKDKNDTNNYIEPDIIIITKGNALKIKIKGVNIFKKDVKKQEIKDSKKI</sequence>
<feature type="domain" description="RNA polymerase sigma factor 54 core-binding" evidence="1">
    <location>
        <begin position="4"/>
        <end position="71"/>
    </location>
</feature>
<dbReference type="EMBL" id="CP004146">
    <property type="protein sequence ID" value="AHH03441.1"/>
    <property type="molecule type" value="Genomic_DNA"/>
</dbReference>
<gene>
    <name evidence="2" type="ORF">BHY_0490</name>
</gene>
<reference evidence="2" key="1">
    <citation type="submission" date="2013-02" db="EMBL/GenBank/DDBJ databases">
        <title>Comparative genomics of Borrelia species.</title>
        <authorList>
            <person name="Schwan T.G."/>
            <person name="Raffel S.J."/>
            <person name="Porcella S.F."/>
        </authorList>
    </citation>
    <scope>NUCLEOTIDE SEQUENCE [LARGE SCALE GENOMIC DNA]</scope>
    <source>
        <strain evidence="2">YOR</strain>
    </source>
</reference>
<dbReference type="Proteomes" id="UP000019269">
    <property type="component" value="Chromosome"/>
</dbReference>